<evidence type="ECO:0000256" key="1">
    <source>
        <dbReference type="SAM" id="Phobius"/>
    </source>
</evidence>
<feature type="transmembrane region" description="Helical" evidence="1">
    <location>
        <begin position="84"/>
        <end position="105"/>
    </location>
</feature>
<gene>
    <name evidence="2" type="ORF">EZ444_17750</name>
</gene>
<keyword evidence="1" id="KW-0812">Transmembrane</keyword>
<sequence>MYFYIDGLNSFAGFYNLQLYFNQKFKEGFLGYLSAENQNVMARLNFYQGLYTSKGFTDDQSSALANSAIWQSVAQQSQLLSNRAVFVFFGLILIGIALLIILVPAMSKTYCWAKRSFTPNLYRNLGNGSV</sequence>
<comment type="caution">
    <text evidence="2">The sequence shown here is derived from an EMBL/GenBank/DDBJ whole genome shotgun (WGS) entry which is preliminary data.</text>
</comment>
<dbReference type="OrthoDB" id="1404010at2"/>
<organism evidence="2 3">
    <name type="scientific">Pedobacter hiemivivus</name>
    <dbReference type="NCBI Taxonomy" id="2530454"/>
    <lineage>
        <taxon>Bacteria</taxon>
        <taxon>Pseudomonadati</taxon>
        <taxon>Bacteroidota</taxon>
        <taxon>Sphingobacteriia</taxon>
        <taxon>Sphingobacteriales</taxon>
        <taxon>Sphingobacteriaceae</taxon>
        <taxon>Pedobacter</taxon>
    </lineage>
</organism>
<evidence type="ECO:0000313" key="2">
    <source>
        <dbReference type="EMBL" id="TCC93105.1"/>
    </source>
</evidence>
<name>A0A4R0N0F6_9SPHI</name>
<protein>
    <submittedName>
        <fullName evidence="2">Uncharacterized protein</fullName>
    </submittedName>
</protein>
<evidence type="ECO:0000313" key="3">
    <source>
        <dbReference type="Proteomes" id="UP000291117"/>
    </source>
</evidence>
<accession>A0A4R0N0F6</accession>
<dbReference type="Proteomes" id="UP000291117">
    <property type="component" value="Unassembled WGS sequence"/>
</dbReference>
<dbReference type="EMBL" id="SJSM01000012">
    <property type="protein sequence ID" value="TCC93105.1"/>
    <property type="molecule type" value="Genomic_DNA"/>
</dbReference>
<keyword evidence="3" id="KW-1185">Reference proteome</keyword>
<reference evidence="2 3" key="1">
    <citation type="submission" date="2019-02" db="EMBL/GenBank/DDBJ databases">
        <title>Pedobacter sp. RP-3-8 sp. nov., isolated from Arctic soil.</title>
        <authorList>
            <person name="Dahal R.H."/>
        </authorList>
    </citation>
    <scope>NUCLEOTIDE SEQUENCE [LARGE SCALE GENOMIC DNA]</scope>
    <source>
        <strain evidence="2 3">RP-3-8</strain>
    </source>
</reference>
<dbReference type="RefSeq" id="WP_131610480.1">
    <property type="nucleotide sequence ID" value="NZ_SJSM01000012.1"/>
</dbReference>
<proteinExistence type="predicted"/>
<keyword evidence="1" id="KW-1133">Transmembrane helix</keyword>
<keyword evidence="1" id="KW-0472">Membrane</keyword>
<dbReference type="AlphaFoldDB" id="A0A4R0N0F6"/>